<proteinExistence type="predicted"/>
<feature type="transmembrane region" description="Helical" evidence="1">
    <location>
        <begin position="6"/>
        <end position="23"/>
    </location>
</feature>
<evidence type="ECO:0000313" key="2">
    <source>
        <dbReference type="EMBL" id="MBX44203.1"/>
    </source>
</evidence>
<keyword evidence="1" id="KW-0472">Membrane</keyword>
<accession>A0A2P2NNZ0</accession>
<protein>
    <submittedName>
        <fullName evidence="2">Uncharacterized protein</fullName>
    </submittedName>
</protein>
<dbReference type="AlphaFoldDB" id="A0A2P2NNZ0"/>
<keyword evidence="1" id="KW-1133">Transmembrane helix</keyword>
<keyword evidence="1" id="KW-0812">Transmembrane</keyword>
<sequence length="37" mass="4158">MFGLLSSIYMISMFCLQIPFFLGGKMDHFGFSTCLAC</sequence>
<name>A0A2P2NNZ0_RHIMU</name>
<evidence type="ECO:0000256" key="1">
    <source>
        <dbReference type="SAM" id="Phobius"/>
    </source>
</evidence>
<organism evidence="2">
    <name type="scientific">Rhizophora mucronata</name>
    <name type="common">Asiatic mangrove</name>
    <dbReference type="NCBI Taxonomy" id="61149"/>
    <lineage>
        <taxon>Eukaryota</taxon>
        <taxon>Viridiplantae</taxon>
        <taxon>Streptophyta</taxon>
        <taxon>Embryophyta</taxon>
        <taxon>Tracheophyta</taxon>
        <taxon>Spermatophyta</taxon>
        <taxon>Magnoliopsida</taxon>
        <taxon>eudicotyledons</taxon>
        <taxon>Gunneridae</taxon>
        <taxon>Pentapetalae</taxon>
        <taxon>rosids</taxon>
        <taxon>fabids</taxon>
        <taxon>Malpighiales</taxon>
        <taxon>Rhizophoraceae</taxon>
        <taxon>Rhizophora</taxon>
    </lineage>
</organism>
<reference evidence="2" key="1">
    <citation type="submission" date="2018-02" db="EMBL/GenBank/DDBJ databases">
        <title>Rhizophora mucronata_Transcriptome.</title>
        <authorList>
            <person name="Meera S.P."/>
            <person name="Sreeshan A."/>
            <person name="Augustine A."/>
        </authorList>
    </citation>
    <scope>NUCLEOTIDE SEQUENCE</scope>
    <source>
        <tissue evidence="2">Leaf</tissue>
    </source>
</reference>
<dbReference type="EMBL" id="GGEC01063719">
    <property type="protein sequence ID" value="MBX44203.1"/>
    <property type="molecule type" value="Transcribed_RNA"/>
</dbReference>